<reference evidence="1" key="1">
    <citation type="journal article" date="2015" name="Nature">
        <title>Complex archaea that bridge the gap between prokaryotes and eukaryotes.</title>
        <authorList>
            <person name="Spang A."/>
            <person name="Saw J.H."/>
            <person name="Jorgensen S.L."/>
            <person name="Zaremba-Niedzwiedzka K."/>
            <person name="Martijn J."/>
            <person name="Lind A.E."/>
            <person name="van Eijk R."/>
            <person name="Schleper C."/>
            <person name="Guy L."/>
            <person name="Ettema T.J."/>
        </authorList>
    </citation>
    <scope>NUCLEOTIDE SEQUENCE</scope>
</reference>
<evidence type="ECO:0008006" key="2">
    <source>
        <dbReference type="Google" id="ProtNLM"/>
    </source>
</evidence>
<dbReference type="EMBL" id="LAZR01002404">
    <property type="protein sequence ID" value="KKN30459.1"/>
    <property type="molecule type" value="Genomic_DNA"/>
</dbReference>
<name>A0A0F9PJU1_9ZZZZ</name>
<dbReference type="InterPro" id="IPR021527">
    <property type="entry name" value="DUF2795"/>
</dbReference>
<protein>
    <recommendedName>
        <fullName evidence="2">DUF2795 domain-containing protein</fullName>
    </recommendedName>
</protein>
<gene>
    <name evidence="1" type="ORF">LCGC14_0833860</name>
</gene>
<dbReference type="AlphaFoldDB" id="A0A0F9PJU1"/>
<comment type="caution">
    <text evidence="1">The sequence shown here is derived from an EMBL/GenBank/DDBJ whole genome shotgun (WGS) entry which is preliminary data.</text>
</comment>
<dbReference type="Pfam" id="PF11387">
    <property type="entry name" value="DUF2795"/>
    <property type="match status" value="1"/>
</dbReference>
<organism evidence="1">
    <name type="scientific">marine sediment metagenome</name>
    <dbReference type="NCBI Taxonomy" id="412755"/>
    <lineage>
        <taxon>unclassified sequences</taxon>
        <taxon>metagenomes</taxon>
        <taxon>ecological metagenomes</taxon>
    </lineage>
</organism>
<sequence length="64" mass="6997">MAKISPTLVQKNLKGAKYPSDKGQLLQIAERNKAPSDVLDVLNQIPTQDYKSPAQVMKAISQTS</sequence>
<evidence type="ECO:0000313" key="1">
    <source>
        <dbReference type="EMBL" id="KKN30459.1"/>
    </source>
</evidence>
<accession>A0A0F9PJU1</accession>
<proteinExistence type="predicted"/>